<keyword evidence="11" id="KW-0175">Coiled coil</keyword>
<dbReference type="InterPro" id="IPR014729">
    <property type="entry name" value="Rossmann-like_a/b/a_fold"/>
</dbReference>
<dbReference type="Proteomes" id="UP000326565">
    <property type="component" value="Unassembled WGS sequence"/>
</dbReference>
<dbReference type="PRINTS" id="PR01038">
    <property type="entry name" value="TRNASYNTHARG"/>
</dbReference>
<keyword evidence="7 10" id="KW-0030">Aminoacyl-tRNA synthetase</keyword>
<dbReference type="SMART" id="SM01016">
    <property type="entry name" value="Arg_tRNA_synt_N"/>
    <property type="match status" value="1"/>
</dbReference>
<dbReference type="FunFam" id="1.10.730.10:FF:000006">
    <property type="entry name" value="Arginyl-tRNA synthetase 2, mitochondrial"/>
    <property type="match status" value="1"/>
</dbReference>
<evidence type="ECO:0000256" key="11">
    <source>
        <dbReference type="SAM" id="Coils"/>
    </source>
</evidence>
<reference evidence="14 15" key="1">
    <citation type="submission" date="2019-04" db="EMBL/GenBank/DDBJ databases">
        <title>Friends and foes A comparative genomics study of 23 Aspergillus species from section Flavi.</title>
        <authorList>
            <consortium name="DOE Joint Genome Institute"/>
            <person name="Kjaerbolling I."/>
            <person name="Vesth T."/>
            <person name="Frisvad J.C."/>
            <person name="Nybo J.L."/>
            <person name="Theobald S."/>
            <person name="Kildgaard S."/>
            <person name="Isbrandt T."/>
            <person name="Kuo A."/>
            <person name="Sato A."/>
            <person name="Lyhne E.K."/>
            <person name="Kogle M.E."/>
            <person name="Wiebenga A."/>
            <person name="Kun R.S."/>
            <person name="Lubbers R.J."/>
            <person name="Makela M.R."/>
            <person name="Barry K."/>
            <person name="Chovatia M."/>
            <person name="Clum A."/>
            <person name="Daum C."/>
            <person name="Haridas S."/>
            <person name="He G."/>
            <person name="LaButti K."/>
            <person name="Lipzen A."/>
            <person name="Mondo S."/>
            <person name="Riley R."/>
            <person name="Salamov A."/>
            <person name="Simmons B.A."/>
            <person name="Magnuson J.K."/>
            <person name="Henrissat B."/>
            <person name="Mortensen U.H."/>
            <person name="Larsen T.O."/>
            <person name="Devries R.P."/>
            <person name="Grigoriev I.V."/>
            <person name="Machida M."/>
            <person name="Baker S.E."/>
            <person name="Andersen M.R."/>
        </authorList>
    </citation>
    <scope>NUCLEOTIDE SEQUENCE [LARGE SCALE GENOMIC DNA]</scope>
    <source>
        <strain evidence="14 15">CBS 151.66</strain>
    </source>
</reference>
<dbReference type="GO" id="GO:0005524">
    <property type="term" value="F:ATP binding"/>
    <property type="evidence" value="ECO:0007669"/>
    <property type="project" value="UniProtKB-KW"/>
</dbReference>
<evidence type="ECO:0000256" key="9">
    <source>
        <dbReference type="ARBA" id="ARBA00049339"/>
    </source>
</evidence>
<dbReference type="Pfam" id="PF00750">
    <property type="entry name" value="tRNA-synt_1d"/>
    <property type="match status" value="1"/>
</dbReference>
<keyword evidence="5 10" id="KW-0067">ATP-binding</keyword>
<dbReference type="InterPro" id="IPR005148">
    <property type="entry name" value="Arg-tRNA-synth_N"/>
</dbReference>
<dbReference type="FunFam" id="3.30.1360.70:FF:000006">
    <property type="entry name" value="Arginyl-tRNA synthetase"/>
    <property type="match status" value="1"/>
</dbReference>
<evidence type="ECO:0000256" key="2">
    <source>
        <dbReference type="ARBA" id="ARBA00012837"/>
    </source>
</evidence>
<evidence type="ECO:0000256" key="3">
    <source>
        <dbReference type="ARBA" id="ARBA00022598"/>
    </source>
</evidence>
<keyword evidence="3 10" id="KW-0436">Ligase</keyword>
<evidence type="ECO:0000256" key="10">
    <source>
        <dbReference type="RuleBase" id="RU363038"/>
    </source>
</evidence>
<evidence type="ECO:0000256" key="5">
    <source>
        <dbReference type="ARBA" id="ARBA00022840"/>
    </source>
</evidence>
<dbReference type="GO" id="GO:0032543">
    <property type="term" value="P:mitochondrial translation"/>
    <property type="evidence" value="ECO:0007669"/>
    <property type="project" value="TreeGrafter"/>
</dbReference>
<keyword evidence="15" id="KW-1185">Reference proteome</keyword>
<feature type="domain" description="Arginyl tRNA synthetase N-terminal" evidence="13">
    <location>
        <begin position="105"/>
        <end position="186"/>
    </location>
</feature>
<dbReference type="InterPro" id="IPR009080">
    <property type="entry name" value="tRNAsynth_Ia_anticodon-bd"/>
</dbReference>
<evidence type="ECO:0000256" key="1">
    <source>
        <dbReference type="ARBA" id="ARBA00005594"/>
    </source>
</evidence>
<keyword evidence="6 10" id="KW-0648">Protein biosynthesis</keyword>
<comment type="similarity">
    <text evidence="1 10">Belongs to the class-I aminoacyl-tRNA synthetase family.</text>
</comment>
<keyword evidence="4 10" id="KW-0547">Nucleotide-binding</keyword>
<dbReference type="InterPro" id="IPR001278">
    <property type="entry name" value="Arg-tRNA-ligase"/>
</dbReference>
<dbReference type="GO" id="GO:0005739">
    <property type="term" value="C:mitochondrion"/>
    <property type="evidence" value="ECO:0007669"/>
    <property type="project" value="TreeGrafter"/>
</dbReference>
<dbReference type="InterPro" id="IPR036695">
    <property type="entry name" value="Arg-tRNA-synth_N_sf"/>
</dbReference>
<proteinExistence type="inferred from homology"/>
<accession>A0A5N5WLW8</accession>
<evidence type="ECO:0000313" key="15">
    <source>
        <dbReference type="Proteomes" id="UP000326565"/>
    </source>
</evidence>
<dbReference type="NCBIfam" id="TIGR00456">
    <property type="entry name" value="argS"/>
    <property type="match status" value="1"/>
</dbReference>
<evidence type="ECO:0000256" key="4">
    <source>
        <dbReference type="ARBA" id="ARBA00022741"/>
    </source>
</evidence>
<evidence type="ECO:0000313" key="14">
    <source>
        <dbReference type="EMBL" id="KAB8069538.1"/>
    </source>
</evidence>
<feature type="domain" description="DALR anticodon binding" evidence="12">
    <location>
        <begin position="599"/>
        <end position="716"/>
    </location>
</feature>
<dbReference type="SUPFAM" id="SSF52374">
    <property type="entry name" value="Nucleotidylyl transferase"/>
    <property type="match status" value="1"/>
</dbReference>
<dbReference type="SUPFAM" id="SSF55190">
    <property type="entry name" value="Arginyl-tRNA synthetase (ArgRS), N-terminal 'additional' domain"/>
    <property type="match status" value="1"/>
</dbReference>
<dbReference type="CDD" id="cd07956">
    <property type="entry name" value="Anticodon_Ia_Arg"/>
    <property type="match status" value="1"/>
</dbReference>
<dbReference type="Pfam" id="PF03485">
    <property type="entry name" value="Arg_tRNA_synt_N"/>
    <property type="match status" value="1"/>
</dbReference>
<dbReference type="PROSITE" id="PS00178">
    <property type="entry name" value="AA_TRNA_LIGASE_I"/>
    <property type="match status" value="1"/>
</dbReference>
<dbReference type="GO" id="GO:0004814">
    <property type="term" value="F:arginine-tRNA ligase activity"/>
    <property type="evidence" value="ECO:0007669"/>
    <property type="project" value="UniProtKB-EC"/>
</dbReference>
<dbReference type="OrthoDB" id="68056at2759"/>
<protein>
    <recommendedName>
        <fullName evidence="2">arginine--tRNA ligase</fullName>
        <ecNumber evidence="2">6.1.1.19</ecNumber>
    </recommendedName>
    <alternativeName>
        <fullName evidence="8">Arginyl-tRNA synthetase</fullName>
    </alternativeName>
</protein>
<dbReference type="SMART" id="SM00836">
    <property type="entry name" value="DALR_1"/>
    <property type="match status" value="1"/>
</dbReference>
<dbReference type="EMBL" id="ML732336">
    <property type="protein sequence ID" value="KAB8069538.1"/>
    <property type="molecule type" value="Genomic_DNA"/>
</dbReference>
<evidence type="ECO:0000256" key="7">
    <source>
        <dbReference type="ARBA" id="ARBA00023146"/>
    </source>
</evidence>
<dbReference type="GO" id="GO:0006420">
    <property type="term" value="P:arginyl-tRNA aminoacylation"/>
    <property type="evidence" value="ECO:0007669"/>
    <property type="project" value="InterPro"/>
</dbReference>
<dbReference type="Gene3D" id="1.10.730.10">
    <property type="entry name" value="Isoleucyl-tRNA Synthetase, Domain 1"/>
    <property type="match status" value="1"/>
</dbReference>
<dbReference type="Gene3D" id="3.30.1360.70">
    <property type="entry name" value="Arginyl tRNA synthetase N-terminal domain"/>
    <property type="match status" value="1"/>
</dbReference>
<evidence type="ECO:0000256" key="8">
    <source>
        <dbReference type="ARBA" id="ARBA00033033"/>
    </source>
</evidence>
<dbReference type="CDD" id="cd00671">
    <property type="entry name" value="ArgRS_core"/>
    <property type="match status" value="1"/>
</dbReference>
<evidence type="ECO:0000259" key="13">
    <source>
        <dbReference type="SMART" id="SM01016"/>
    </source>
</evidence>
<gene>
    <name evidence="14" type="ORF">BDV29DRAFT_182548</name>
</gene>
<dbReference type="AlphaFoldDB" id="A0A5N5WLW8"/>
<dbReference type="PANTHER" id="PTHR11956:SF11">
    <property type="entry name" value="ARGININE--TRNA LIGASE, MITOCHONDRIAL-RELATED"/>
    <property type="match status" value="1"/>
</dbReference>
<dbReference type="InterPro" id="IPR001412">
    <property type="entry name" value="aa-tRNA-synth_I_CS"/>
</dbReference>
<dbReference type="EC" id="6.1.1.19" evidence="2"/>
<dbReference type="InterPro" id="IPR035684">
    <property type="entry name" value="ArgRS_core"/>
</dbReference>
<feature type="coiled-coil region" evidence="11">
    <location>
        <begin position="320"/>
        <end position="357"/>
    </location>
</feature>
<dbReference type="PANTHER" id="PTHR11956">
    <property type="entry name" value="ARGINYL-TRNA SYNTHETASE"/>
    <property type="match status" value="1"/>
</dbReference>
<name>A0A5N5WLW8_9EURO</name>
<dbReference type="InterPro" id="IPR008909">
    <property type="entry name" value="DALR_anticod-bd"/>
</dbReference>
<evidence type="ECO:0000259" key="12">
    <source>
        <dbReference type="SMART" id="SM00836"/>
    </source>
</evidence>
<evidence type="ECO:0000256" key="6">
    <source>
        <dbReference type="ARBA" id="ARBA00022917"/>
    </source>
</evidence>
<dbReference type="SUPFAM" id="SSF47323">
    <property type="entry name" value="Anticodon-binding domain of a subclass of class I aminoacyl-tRNA synthetases"/>
    <property type="match status" value="1"/>
</dbReference>
<organism evidence="14 15">
    <name type="scientific">Aspergillus leporis</name>
    <dbReference type="NCBI Taxonomy" id="41062"/>
    <lineage>
        <taxon>Eukaryota</taxon>
        <taxon>Fungi</taxon>
        <taxon>Dikarya</taxon>
        <taxon>Ascomycota</taxon>
        <taxon>Pezizomycotina</taxon>
        <taxon>Eurotiomycetes</taxon>
        <taxon>Eurotiomycetidae</taxon>
        <taxon>Eurotiales</taxon>
        <taxon>Aspergillaceae</taxon>
        <taxon>Aspergillus</taxon>
        <taxon>Aspergillus subgen. Circumdati</taxon>
    </lineage>
</organism>
<dbReference type="Gene3D" id="3.40.50.620">
    <property type="entry name" value="HUPs"/>
    <property type="match status" value="1"/>
</dbReference>
<comment type="catalytic activity">
    <reaction evidence="9">
        <text>tRNA(Arg) + L-arginine + ATP = L-arginyl-tRNA(Arg) + AMP + diphosphate</text>
        <dbReference type="Rhea" id="RHEA:20301"/>
        <dbReference type="Rhea" id="RHEA-COMP:9658"/>
        <dbReference type="Rhea" id="RHEA-COMP:9673"/>
        <dbReference type="ChEBI" id="CHEBI:30616"/>
        <dbReference type="ChEBI" id="CHEBI:32682"/>
        <dbReference type="ChEBI" id="CHEBI:33019"/>
        <dbReference type="ChEBI" id="CHEBI:78442"/>
        <dbReference type="ChEBI" id="CHEBI:78513"/>
        <dbReference type="ChEBI" id="CHEBI:456215"/>
        <dbReference type="EC" id="6.1.1.19"/>
    </reaction>
</comment>
<dbReference type="Pfam" id="PF05746">
    <property type="entry name" value="DALR_1"/>
    <property type="match status" value="1"/>
</dbReference>
<sequence length="716" mass="80825">MGHYLLSGARRFSSAIFQTLQSCGPQNIRSSLYSRPCSLAYFNPRRSPYDSRRLSTNTSLAENLVRVATMASAADLSVAVEGLKIQSTTETSKYPNCFPSLNPVDLYREHIAEKLGEAAGIDPQIIYTRLQWATTLDKGDLLLPVPSLQIKKKNPQELCKELAEKFPESDLVLPPVPFGIHLQFFFKPQGLTRDVVRRILKEKEAYGTNGNQGMRDPSDPSKGQKRMIVEFSSPNIAKPFHAGHLRSTIIGGFLANLYTVMGWDVIKMNYLGDWGKQYGLLANGYKRFGNEEALNKDPINHLFDVYVKINSIVSEQDGPIKELKEQIKAKKEKNEDVSELEAELAKLVEASEDESARRYFKSMEDGNEDALALWRKFRDLSIAKYRQTYARLNIDFDVYSGESQIKNESMTSAYQTLEKTGVSEKSEGAVIVDFTKHGAKKLGKAIIVRKDGTPLYLTRDIGAITERDEAYHFDKMIYVVAAQQDLHLAQLFKITELMGYKDLAGRCQHVNFGMVRGMSTRKGTVKFLDDILRDVRDKMHEVMKKNEDKYRQVENPEETADVLGITAVMVQDMSGKRINGYDFNLEAMTSFEGDTGPYLQYAHARLCSIIRKSELKVEDLPAANLDLLTETHASDLARLLAQWPDVLLNTLRTLEPTTIISYLFRMTHVLSSSYDVLKVVGSEPELKLARMALYEAARQVLNNGMRVLGLSPVQRM</sequence>